<dbReference type="PANTHER" id="PTHR30055:SF148">
    <property type="entry name" value="TETR-FAMILY TRANSCRIPTIONAL REGULATOR"/>
    <property type="match status" value="1"/>
</dbReference>
<dbReference type="InterPro" id="IPR009057">
    <property type="entry name" value="Homeodomain-like_sf"/>
</dbReference>
<evidence type="ECO:0000313" key="7">
    <source>
        <dbReference type="Proteomes" id="UP000076335"/>
    </source>
</evidence>
<evidence type="ECO:0000256" key="3">
    <source>
        <dbReference type="ARBA" id="ARBA00023163"/>
    </source>
</evidence>
<dbReference type="InterPro" id="IPR050109">
    <property type="entry name" value="HTH-type_TetR-like_transc_reg"/>
</dbReference>
<evidence type="ECO:0000256" key="1">
    <source>
        <dbReference type="ARBA" id="ARBA00023015"/>
    </source>
</evidence>
<feature type="domain" description="HTH tetR-type" evidence="5">
    <location>
        <begin position="5"/>
        <end position="65"/>
    </location>
</feature>
<accession>A0A154L0Z6</accession>
<dbReference type="GO" id="GO:0003700">
    <property type="term" value="F:DNA-binding transcription factor activity"/>
    <property type="evidence" value="ECO:0007669"/>
    <property type="project" value="TreeGrafter"/>
</dbReference>
<dbReference type="Proteomes" id="UP000076335">
    <property type="component" value="Unassembled WGS sequence"/>
</dbReference>
<feature type="DNA-binding region" description="H-T-H motif" evidence="4">
    <location>
        <begin position="28"/>
        <end position="47"/>
    </location>
</feature>
<sequence length="195" mass="21026">MRRSVTKHRAILDAAGRLVVAQGYHSTSIDAVAAEAGSGKQTIYRWWPSKADLFVEVYDDLVDRDVLAKAFHRHEASLEAGLTALLEQLFRFYETTPAGRILSGLIGEAAQNEPIRNALRTGLVIGRAPIVVDLVSAFIAVNTGQGAVSAVVVNEMIVALVWKRLVMHEVLDSDAAHEIACLAVAAGRDGGGRER</sequence>
<gene>
    <name evidence="6" type="ORF">AUP42_06350</name>
</gene>
<evidence type="ECO:0000256" key="2">
    <source>
        <dbReference type="ARBA" id="ARBA00023125"/>
    </source>
</evidence>
<evidence type="ECO:0000259" key="5">
    <source>
        <dbReference type="PROSITE" id="PS50977"/>
    </source>
</evidence>
<reference evidence="6 7" key="1">
    <citation type="submission" date="2015-12" db="EMBL/GenBank/DDBJ databases">
        <title>Genome sequence of Thalassospira lucentensis MCCC 1A02072.</title>
        <authorList>
            <person name="Lu L."/>
            <person name="Lai Q."/>
            <person name="Shao Z."/>
            <person name="Qian P."/>
        </authorList>
    </citation>
    <scope>NUCLEOTIDE SEQUENCE [LARGE SCALE GENOMIC DNA]</scope>
    <source>
        <strain evidence="6 7">MCCC 1A02072</strain>
    </source>
</reference>
<dbReference type="Gene3D" id="1.10.357.10">
    <property type="entry name" value="Tetracycline Repressor, domain 2"/>
    <property type="match status" value="1"/>
</dbReference>
<organism evidence="6 7">
    <name type="scientific">Thalassospira lucentensis</name>
    <dbReference type="NCBI Taxonomy" id="168935"/>
    <lineage>
        <taxon>Bacteria</taxon>
        <taxon>Pseudomonadati</taxon>
        <taxon>Pseudomonadota</taxon>
        <taxon>Alphaproteobacteria</taxon>
        <taxon>Rhodospirillales</taxon>
        <taxon>Thalassospiraceae</taxon>
        <taxon>Thalassospira</taxon>
    </lineage>
</organism>
<keyword evidence="2 4" id="KW-0238">DNA-binding</keyword>
<evidence type="ECO:0000313" key="6">
    <source>
        <dbReference type="EMBL" id="KZB61574.1"/>
    </source>
</evidence>
<dbReference type="InterPro" id="IPR011075">
    <property type="entry name" value="TetR_C"/>
</dbReference>
<dbReference type="PANTHER" id="PTHR30055">
    <property type="entry name" value="HTH-TYPE TRANSCRIPTIONAL REGULATOR RUTR"/>
    <property type="match status" value="1"/>
</dbReference>
<evidence type="ECO:0000256" key="4">
    <source>
        <dbReference type="PROSITE-ProRule" id="PRU00335"/>
    </source>
</evidence>
<dbReference type="EMBL" id="LPVY01000023">
    <property type="protein sequence ID" value="KZB61574.1"/>
    <property type="molecule type" value="Genomic_DNA"/>
</dbReference>
<name>A0A154L0Z6_9PROT</name>
<dbReference type="Pfam" id="PF16859">
    <property type="entry name" value="TetR_C_11"/>
    <property type="match status" value="1"/>
</dbReference>
<dbReference type="PROSITE" id="PS50977">
    <property type="entry name" value="HTH_TETR_2"/>
    <property type="match status" value="1"/>
</dbReference>
<protein>
    <recommendedName>
        <fullName evidence="5">HTH tetR-type domain-containing protein</fullName>
    </recommendedName>
</protein>
<dbReference type="AlphaFoldDB" id="A0A154L0Z6"/>
<dbReference type="InterPro" id="IPR036271">
    <property type="entry name" value="Tet_transcr_reg_TetR-rel_C_sf"/>
</dbReference>
<proteinExistence type="predicted"/>
<keyword evidence="3" id="KW-0804">Transcription</keyword>
<dbReference type="OrthoDB" id="9803547at2"/>
<dbReference type="PRINTS" id="PR00455">
    <property type="entry name" value="HTHTETR"/>
</dbReference>
<dbReference type="Pfam" id="PF00440">
    <property type="entry name" value="TetR_N"/>
    <property type="match status" value="1"/>
</dbReference>
<dbReference type="SUPFAM" id="SSF48498">
    <property type="entry name" value="Tetracyclin repressor-like, C-terminal domain"/>
    <property type="match status" value="1"/>
</dbReference>
<dbReference type="InterPro" id="IPR001647">
    <property type="entry name" value="HTH_TetR"/>
</dbReference>
<comment type="caution">
    <text evidence="6">The sequence shown here is derived from an EMBL/GenBank/DDBJ whole genome shotgun (WGS) entry which is preliminary data.</text>
</comment>
<keyword evidence="1" id="KW-0805">Transcription regulation</keyword>
<dbReference type="SUPFAM" id="SSF46689">
    <property type="entry name" value="Homeodomain-like"/>
    <property type="match status" value="1"/>
</dbReference>
<dbReference type="RefSeq" id="WP_062953178.1">
    <property type="nucleotide sequence ID" value="NZ_LPVY01000023.1"/>
</dbReference>
<dbReference type="GO" id="GO:0000976">
    <property type="term" value="F:transcription cis-regulatory region binding"/>
    <property type="evidence" value="ECO:0007669"/>
    <property type="project" value="TreeGrafter"/>
</dbReference>